<feature type="transmembrane region" description="Helical" evidence="1">
    <location>
        <begin position="86"/>
        <end position="109"/>
    </location>
</feature>
<evidence type="ECO:0000313" key="3">
    <source>
        <dbReference type="Proteomes" id="UP000272729"/>
    </source>
</evidence>
<evidence type="ECO:0000256" key="1">
    <source>
        <dbReference type="SAM" id="Phobius"/>
    </source>
</evidence>
<dbReference type="Proteomes" id="UP000272729">
    <property type="component" value="Unassembled WGS sequence"/>
</dbReference>
<comment type="caution">
    <text evidence="2">The sequence shown here is derived from an EMBL/GenBank/DDBJ whole genome shotgun (WGS) entry which is preliminary data.</text>
</comment>
<feature type="transmembrane region" description="Helical" evidence="1">
    <location>
        <begin position="171"/>
        <end position="192"/>
    </location>
</feature>
<dbReference type="SUPFAM" id="SSF52540">
    <property type="entry name" value="P-loop containing nucleoside triphosphate hydrolases"/>
    <property type="match status" value="1"/>
</dbReference>
<evidence type="ECO:0000313" key="2">
    <source>
        <dbReference type="EMBL" id="RKT71668.1"/>
    </source>
</evidence>
<dbReference type="InterPro" id="IPR027417">
    <property type="entry name" value="P-loop_NTPase"/>
</dbReference>
<keyword evidence="1" id="KW-1133">Transmembrane helix</keyword>
<feature type="transmembrane region" description="Helical" evidence="1">
    <location>
        <begin position="115"/>
        <end position="132"/>
    </location>
</feature>
<keyword evidence="1" id="KW-0472">Membrane</keyword>
<dbReference type="Gene3D" id="3.40.50.300">
    <property type="entry name" value="P-loop containing nucleotide triphosphate hydrolases"/>
    <property type="match status" value="1"/>
</dbReference>
<feature type="transmembrane region" description="Helical" evidence="1">
    <location>
        <begin position="144"/>
        <end position="165"/>
    </location>
</feature>
<keyword evidence="1" id="KW-0812">Transmembrane</keyword>
<reference evidence="2 3" key="1">
    <citation type="submission" date="2018-10" db="EMBL/GenBank/DDBJ databases">
        <title>Sequencing the genomes of 1000 actinobacteria strains.</title>
        <authorList>
            <person name="Klenk H.-P."/>
        </authorList>
    </citation>
    <scope>NUCLEOTIDE SEQUENCE [LARGE SCALE GENOMIC DNA]</scope>
    <source>
        <strain evidence="2 3">DSM 43911</strain>
    </source>
</reference>
<sequence length="674" mass="72563">MDDAASLWVHGADTRERVLKAVLEEALARPEVAEALTSEDVSRRDLEDAVAQQGDDVFVVAEGHETRYRSLRATVRSPSWPERHLAVAKAVLLLVVPTASFGLIGWLAFGRTAGVAVAVVSALLGAVSWRRYRIEQDGGVKGDGFAILGGFALLVAAVFGGIRLAGWSWSLVAALIGAGLLVVAWLVFIALTEPGGTAVANRVQAFAAFVDWRRALLDEGVLPALYLRINEAKAGFFSTTLTVRDSSALGTGDHLAKHVPTPASARLKALVAASGGGSFAVAGPRGAGKTNLLRAFCGGRYRVDGEAQDLAVLVAAPVEYKPHEFVVHLFAEVCEAVIARFTKDEARDGPSPVVVTARLALQRLDYVRSVNNEVSGKGGFRGFELAGKRAVTLAGRAWTYPEVVKQFRQFLAVVVKEVAPGRVVIGIDELDRIGEGEPARRFLNEIKAVFDVPGCHYLVSVSTEAQHDFELSGLGLRSVFDSSFDEVVRVDFLDHEYARRLLRRYVLGLSEQFHALAYAFSGGLARQLVRVARAIADLGAGRSLSDVAHALAHAELVRACQATADALAAVDDRDGVSRLLRLLDERPAAFTVGYGDRVLDAYDGESGPVGQLRDALGARIRFLETVVAVFTDALDADRMADIDFDHLARARRYVGSNPRAALGLLEDLRRTWAL</sequence>
<proteinExistence type="predicted"/>
<name>A0A495XJ94_9PSEU</name>
<dbReference type="AlphaFoldDB" id="A0A495XJ94"/>
<keyword evidence="3" id="KW-1185">Reference proteome</keyword>
<protein>
    <submittedName>
        <fullName evidence="2">Uncharacterized protein</fullName>
    </submittedName>
</protein>
<accession>A0A495XJ94</accession>
<gene>
    <name evidence="2" type="ORF">DFJ66_4961</name>
</gene>
<dbReference type="EMBL" id="RBXR01000001">
    <property type="protein sequence ID" value="RKT71668.1"/>
    <property type="molecule type" value="Genomic_DNA"/>
</dbReference>
<organism evidence="2 3">
    <name type="scientific">Saccharothrix variisporea</name>
    <dbReference type="NCBI Taxonomy" id="543527"/>
    <lineage>
        <taxon>Bacteria</taxon>
        <taxon>Bacillati</taxon>
        <taxon>Actinomycetota</taxon>
        <taxon>Actinomycetes</taxon>
        <taxon>Pseudonocardiales</taxon>
        <taxon>Pseudonocardiaceae</taxon>
        <taxon>Saccharothrix</taxon>
    </lineage>
</organism>